<dbReference type="EMBL" id="CM037157">
    <property type="protein sequence ID" value="KAH7848297.1"/>
    <property type="molecule type" value="Genomic_DNA"/>
</dbReference>
<evidence type="ECO:0000313" key="1">
    <source>
        <dbReference type="EMBL" id="KAH7848297.1"/>
    </source>
</evidence>
<accession>A0ACB7Y425</accession>
<gene>
    <name evidence="1" type="ORF">Vadar_000901</name>
</gene>
<keyword evidence="2" id="KW-1185">Reference proteome</keyword>
<comment type="caution">
    <text evidence="1">The sequence shown here is derived from an EMBL/GenBank/DDBJ whole genome shotgun (WGS) entry which is preliminary data.</text>
</comment>
<sequence length="137" mass="15602">MDRSNLDSVRYLKCVNYLQEIKREISIMKLVRHPNVLRLHEVHRGRLSEAEARRYFQQLIDGVDYCHSKGVYHRDLKPEILLLDSQGNLKISDFGLSALPGEEVSLLRTTCGTPNYVAPEVLSHKGYDGAVADVCTF</sequence>
<evidence type="ECO:0000313" key="2">
    <source>
        <dbReference type="Proteomes" id="UP000828048"/>
    </source>
</evidence>
<organism evidence="1 2">
    <name type="scientific">Vaccinium darrowii</name>
    <dbReference type="NCBI Taxonomy" id="229202"/>
    <lineage>
        <taxon>Eukaryota</taxon>
        <taxon>Viridiplantae</taxon>
        <taxon>Streptophyta</taxon>
        <taxon>Embryophyta</taxon>
        <taxon>Tracheophyta</taxon>
        <taxon>Spermatophyta</taxon>
        <taxon>Magnoliopsida</taxon>
        <taxon>eudicotyledons</taxon>
        <taxon>Gunneridae</taxon>
        <taxon>Pentapetalae</taxon>
        <taxon>asterids</taxon>
        <taxon>Ericales</taxon>
        <taxon>Ericaceae</taxon>
        <taxon>Vaccinioideae</taxon>
        <taxon>Vaccinieae</taxon>
        <taxon>Vaccinium</taxon>
    </lineage>
</organism>
<protein>
    <submittedName>
        <fullName evidence="1">Uncharacterized protein</fullName>
    </submittedName>
</protein>
<dbReference type="Proteomes" id="UP000828048">
    <property type="component" value="Chromosome 7"/>
</dbReference>
<reference evidence="1 2" key="1">
    <citation type="journal article" date="2021" name="Hortic Res">
        <title>High-quality reference genome and annotation aids understanding of berry development for evergreen blueberry (Vaccinium darrowii).</title>
        <authorList>
            <person name="Yu J."/>
            <person name="Hulse-Kemp A.M."/>
            <person name="Babiker E."/>
            <person name="Staton M."/>
        </authorList>
    </citation>
    <scope>NUCLEOTIDE SEQUENCE [LARGE SCALE GENOMIC DNA]</scope>
    <source>
        <strain evidence="2">cv. NJ 8807/NJ 8810</strain>
        <tissue evidence="1">Young leaf</tissue>
    </source>
</reference>
<name>A0ACB7Y425_9ERIC</name>
<proteinExistence type="predicted"/>